<dbReference type="GO" id="GO:0016757">
    <property type="term" value="F:glycosyltransferase activity"/>
    <property type="evidence" value="ECO:0007669"/>
    <property type="project" value="InterPro"/>
</dbReference>
<dbReference type="Gene3D" id="3.40.50.2000">
    <property type="entry name" value="Glycogen Phosphorylase B"/>
    <property type="match status" value="1"/>
</dbReference>
<proteinExistence type="predicted"/>
<dbReference type="PATRIC" id="fig|44252.3.peg.3646"/>
<dbReference type="Pfam" id="PF00534">
    <property type="entry name" value="Glycos_transf_1"/>
    <property type="match status" value="1"/>
</dbReference>
<dbReference type="Proteomes" id="UP000029278">
    <property type="component" value="Unassembled WGS sequence"/>
</dbReference>
<evidence type="ECO:0000313" key="3">
    <source>
        <dbReference type="Proteomes" id="UP000029278"/>
    </source>
</evidence>
<keyword evidence="3" id="KW-1185">Reference proteome</keyword>
<dbReference type="PANTHER" id="PTHR46401:SF8">
    <property type="entry name" value="BLL6006 PROTEIN"/>
    <property type="match status" value="1"/>
</dbReference>
<accession>A0A090ZUJ0</accession>
<dbReference type="InterPro" id="IPR001296">
    <property type="entry name" value="Glyco_trans_1"/>
</dbReference>
<keyword evidence="2" id="KW-0808">Transferase</keyword>
<feature type="domain" description="Glycosyl transferase family 1" evidence="1">
    <location>
        <begin position="192"/>
        <end position="347"/>
    </location>
</feature>
<reference evidence="2 3" key="1">
    <citation type="submission" date="2014-04" db="EMBL/GenBank/DDBJ databases">
        <authorList>
            <person name="Bishop-Lilly K.A."/>
            <person name="Broomall S.M."/>
            <person name="Chain P.S."/>
            <person name="Chertkov O."/>
            <person name="Coyne S.R."/>
            <person name="Daligault H.E."/>
            <person name="Davenport K.W."/>
            <person name="Erkkila T."/>
            <person name="Frey K.G."/>
            <person name="Gibbons H.S."/>
            <person name="Gu W."/>
            <person name="Jaissle J."/>
            <person name="Johnson S.L."/>
            <person name="Koroleva G.I."/>
            <person name="Ladner J.T."/>
            <person name="Lo C.-C."/>
            <person name="Minogue T.D."/>
            <person name="Munk C."/>
            <person name="Palacios G.F."/>
            <person name="Redden C.L."/>
            <person name="Rosenzweig C.N."/>
            <person name="Scholz M.B."/>
            <person name="Teshima H."/>
            <person name="Xu Y."/>
        </authorList>
    </citation>
    <scope>NUCLEOTIDE SEQUENCE [LARGE SCALE GENOMIC DNA]</scope>
    <source>
        <strain evidence="2 3">8244</strain>
    </source>
</reference>
<dbReference type="PANTHER" id="PTHR46401">
    <property type="entry name" value="GLYCOSYLTRANSFERASE WBBK-RELATED"/>
    <property type="match status" value="1"/>
</dbReference>
<dbReference type="Gene3D" id="3.40.50.720">
    <property type="entry name" value="NAD(P)-binding Rossmann-like Domain"/>
    <property type="match status" value="1"/>
</dbReference>
<dbReference type="HOGENOM" id="CLU_474744_0_0_9"/>
<evidence type="ECO:0000313" key="2">
    <source>
        <dbReference type="EMBL" id="KFN07806.1"/>
    </source>
</evidence>
<name>A0A090ZUJ0_PAEMA</name>
<dbReference type="EMBL" id="JMQA01000031">
    <property type="protein sequence ID" value="KFN07806.1"/>
    <property type="molecule type" value="Genomic_DNA"/>
</dbReference>
<organism evidence="2 3">
    <name type="scientific">Paenibacillus macerans</name>
    <name type="common">Bacillus macerans</name>
    <dbReference type="NCBI Taxonomy" id="44252"/>
    <lineage>
        <taxon>Bacteria</taxon>
        <taxon>Bacillati</taxon>
        <taxon>Bacillota</taxon>
        <taxon>Bacilli</taxon>
        <taxon>Bacillales</taxon>
        <taxon>Paenibacillaceae</taxon>
        <taxon>Paenibacillus</taxon>
    </lineage>
</organism>
<dbReference type="OrthoDB" id="9801609at2"/>
<protein>
    <submittedName>
        <fullName evidence="2">Glycosyl transferases group 1 family protein</fullName>
    </submittedName>
</protein>
<sequence length="574" mass="66160">MEKLKICLIPNTMFSWNGGKDFVFYLLSGLVQSDIKVKLELSIIGTRNDKSILNQFIDQFKIEFTEVDGVSKDRVYQIVKDKRIDVIFSFQTHLGKFMPVPWVGYLPDFQHKYLPSNFSKQEIVYRDAFYSQMLKDSDGIIVNSLDTKHDIFKFLTHNIKNVYSLPFVPFLKNGYEEYLNNDIDKEFEHLIGTEYFMISNQFWKHKNHILAFKAMKLFYENNKHLSNIRLICTGDLTDYRDLTYTNELLEYINENKLNNKIILLGLISKKDQIQLLNQCIAVIQPTLFEGGPGGGSTYDALSLNKTVILSDIKVNREIINSKVIFFNSNSVSDLEKAMNKALAMQKDSSSDNQINHEANRLELGTALFNAFDDIRKKSRNISSDIEGEVINYSYFDSRILQSCRLNENIVTNHGQGKISSVLLLDKDQNAFYRSVSSGYFYKIISSQISFNTTDLNITEQVEEDLFSIPIAHYIEKYVLQSVQRSDVIYIYADGGHTERLLKNVDFSNYNLKGIISKKNDGGVMEGYPIISYNQNLMQENCYILISSASYERDIYGELIKANIPCNKILRIYGD</sequence>
<dbReference type="AlphaFoldDB" id="A0A090ZUJ0"/>
<comment type="caution">
    <text evidence="2">The sequence shown here is derived from an EMBL/GenBank/DDBJ whole genome shotgun (WGS) entry which is preliminary data.</text>
</comment>
<dbReference type="GeneID" id="77011126"/>
<gene>
    <name evidence="2" type="ORF">DJ90_3825</name>
</gene>
<evidence type="ECO:0000259" key="1">
    <source>
        <dbReference type="Pfam" id="PF00534"/>
    </source>
</evidence>
<dbReference type="SUPFAM" id="SSF53756">
    <property type="entry name" value="UDP-Glycosyltransferase/glycogen phosphorylase"/>
    <property type="match status" value="1"/>
</dbReference>
<dbReference type="RefSeq" id="WP_051985222.1">
    <property type="nucleotide sequence ID" value="NZ_BGML01000013.1"/>
</dbReference>
<dbReference type="STRING" id="44252.DJ90_3825"/>